<dbReference type="EMBL" id="JACIDY010000004">
    <property type="protein sequence ID" value="MBB3940284.1"/>
    <property type="molecule type" value="Genomic_DNA"/>
</dbReference>
<dbReference type="AlphaFoldDB" id="A0A7W6C298"/>
<comment type="caution">
    <text evidence="2">The sequence shown here is derived from an EMBL/GenBank/DDBJ whole genome shotgun (WGS) entry which is preliminary data.</text>
</comment>
<evidence type="ECO:0000313" key="2">
    <source>
        <dbReference type="EMBL" id="MBB3940284.1"/>
    </source>
</evidence>
<dbReference type="InterPro" id="IPR037523">
    <property type="entry name" value="VOC_core"/>
</dbReference>
<protein>
    <recommendedName>
        <fullName evidence="1">VOC domain-containing protein</fullName>
    </recommendedName>
</protein>
<name>A0A7W6C298_9SPHN</name>
<dbReference type="RefSeq" id="WP_183616933.1">
    <property type="nucleotide sequence ID" value="NZ_JACIDY010000004.1"/>
</dbReference>
<reference evidence="2 3" key="1">
    <citation type="submission" date="2020-08" db="EMBL/GenBank/DDBJ databases">
        <title>Genomic Encyclopedia of Type Strains, Phase IV (KMG-IV): sequencing the most valuable type-strain genomes for metagenomic binning, comparative biology and taxonomic classification.</title>
        <authorList>
            <person name="Goeker M."/>
        </authorList>
    </citation>
    <scope>NUCLEOTIDE SEQUENCE [LARGE SCALE GENOMIC DNA]</scope>
    <source>
        <strain evidence="2 3">DSM 27568</strain>
    </source>
</reference>
<dbReference type="Proteomes" id="UP000561459">
    <property type="component" value="Unassembled WGS sequence"/>
</dbReference>
<dbReference type="SUPFAM" id="SSF54593">
    <property type="entry name" value="Glyoxalase/Bleomycin resistance protein/Dihydroxybiphenyl dioxygenase"/>
    <property type="match status" value="1"/>
</dbReference>
<evidence type="ECO:0000313" key="3">
    <source>
        <dbReference type="Proteomes" id="UP000561459"/>
    </source>
</evidence>
<accession>A0A7W6C298</accession>
<dbReference type="InterPro" id="IPR029068">
    <property type="entry name" value="Glyas_Bleomycin-R_OHBP_Dase"/>
</dbReference>
<proteinExistence type="predicted"/>
<organism evidence="2 3">
    <name type="scientific">Novosphingobium fluoreni</name>
    <dbReference type="NCBI Taxonomy" id="1391222"/>
    <lineage>
        <taxon>Bacteria</taxon>
        <taxon>Pseudomonadati</taxon>
        <taxon>Pseudomonadota</taxon>
        <taxon>Alphaproteobacteria</taxon>
        <taxon>Sphingomonadales</taxon>
        <taxon>Sphingomonadaceae</taxon>
        <taxon>Novosphingobium</taxon>
    </lineage>
</organism>
<evidence type="ECO:0000259" key="1">
    <source>
        <dbReference type="PROSITE" id="PS51819"/>
    </source>
</evidence>
<sequence length="177" mass="19659">MIMSDTFTAPKKTLVERPATFPTAAGSQGFETFQHAYVVRDLDAGIETFAKYGVKNFTRLPLPPMEGGAVMKIALAWTAGQMIELIEARGPGMELHGAWLREGEDIRFHHFGYFIEDDDQWNALHALLEQEGRQVVMGGDTGVVRFAYVEAPELGHYLEYVYPSAEGKALFESVSAN</sequence>
<dbReference type="PROSITE" id="PS51819">
    <property type="entry name" value="VOC"/>
    <property type="match status" value="1"/>
</dbReference>
<gene>
    <name evidence="2" type="ORF">GGR39_001941</name>
</gene>
<feature type="domain" description="VOC" evidence="1">
    <location>
        <begin position="29"/>
        <end position="163"/>
    </location>
</feature>
<dbReference type="Gene3D" id="3.10.180.10">
    <property type="entry name" value="2,3-Dihydroxybiphenyl 1,2-Dioxygenase, domain 1"/>
    <property type="match status" value="1"/>
</dbReference>
<keyword evidence="3" id="KW-1185">Reference proteome</keyword>